<dbReference type="Pfam" id="PF00583">
    <property type="entry name" value="Acetyltransf_1"/>
    <property type="match status" value="1"/>
</dbReference>
<dbReference type="EMBL" id="JANGAC010000007">
    <property type="protein sequence ID" value="MCQ4923577.1"/>
    <property type="molecule type" value="Genomic_DNA"/>
</dbReference>
<dbReference type="PANTHER" id="PTHR42919:SF8">
    <property type="entry name" value="N-ALPHA-ACETYLTRANSFERASE 50"/>
    <property type="match status" value="1"/>
</dbReference>
<name>A0ABT1SAR3_9FIRM</name>
<dbReference type="PANTHER" id="PTHR42919">
    <property type="entry name" value="N-ALPHA-ACETYLTRANSFERASE"/>
    <property type="match status" value="1"/>
</dbReference>
<dbReference type="PROSITE" id="PS51186">
    <property type="entry name" value="GNAT"/>
    <property type="match status" value="1"/>
</dbReference>
<dbReference type="SUPFAM" id="SSF55729">
    <property type="entry name" value="Acyl-CoA N-acyltransferases (Nat)"/>
    <property type="match status" value="1"/>
</dbReference>
<dbReference type="CDD" id="cd04301">
    <property type="entry name" value="NAT_SF"/>
    <property type="match status" value="1"/>
</dbReference>
<gene>
    <name evidence="4" type="ORF">NE686_10795</name>
</gene>
<keyword evidence="1" id="KW-0808">Transferase</keyword>
<dbReference type="InterPro" id="IPR016181">
    <property type="entry name" value="Acyl_CoA_acyltransferase"/>
</dbReference>
<dbReference type="Proteomes" id="UP001524478">
    <property type="component" value="Unassembled WGS sequence"/>
</dbReference>
<accession>A0ABT1SAR3</accession>
<evidence type="ECO:0000256" key="1">
    <source>
        <dbReference type="ARBA" id="ARBA00022679"/>
    </source>
</evidence>
<keyword evidence="5" id="KW-1185">Reference proteome</keyword>
<evidence type="ECO:0000256" key="2">
    <source>
        <dbReference type="ARBA" id="ARBA00023315"/>
    </source>
</evidence>
<keyword evidence="2" id="KW-0012">Acyltransferase</keyword>
<reference evidence="4 5" key="1">
    <citation type="submission" date="2022-06" db="EMBL/GenBank/DDBJ databases">
        <title>Isolation of gut microbiota from human fecal samples.</title>
        <authorList>
            <person name="Pamer E.G."/>
            <person name="Barat B."/>
            <person name="Waligurski E."/>
            <person name="Medina S."/>
            <person name="Paddock L."/>
            <person name="Mostad J."/>
        </authorList>
    </citation>
    <scope>NUCLEOTIDE SEQUENCE [LARGE SCALE GENOMIC DNA]</scope>
    <source>
        <strain evidence="4 5">DFI.7.95</strain>
    </source>
</reference>
<dbReference type="InterPro" id="IPR000182">
    <property type="entry name" value="GNAT_dom"/>
</dbReference>
<sequence>MKLMLKKSLVKTIEVFPNWEVQELILADSELIETLRQYLPNIMEGILDPDIAGKKPDGFLNSLQSGRLGDFSKRYILTAYDNNKVIGLLVGLPEENENLHIYSMGVLRDYRNMGVGSTLLAKCINDMIRRNINEVVLDVHSDNIPAYNLYKKLGFL</sequence>
<evidence type="ECO:0000313" key="4">
    <source>
        <dbReference type="EMBL" id="MCQ4923577.1"/>
    </source>
</evidence>
<dbReference type="InterPro" id="IPR051556">
    <property type="entry name" value="N-term/lysine_N-AcTrnsfr"/>
</dbReference>
<dbReference type="RefSeq" id="WP_256311521.1">
    <property type="nucleotide sequence ID" value="NZ_JANGAC010000007.1"/>
</dbReference>
<protein>
    <submittedName>
        <fullName evidence="4">GNAT family N-acetyltransferase</fullName>
    </submittedName>
</protein>
<organism evidence="4 5">
    <name type="scientific">Tissierella carlieri</name>
    <dbReference type="NCBI Taxonomy" id="689904"/>
    <lineage>
        <taxon>Bacteria</taxon>
        <taxon>Bacillati</taxon>
        <taxon>Bacillota</taxon>
        <taxon>Tissierellia</taxon>
        <taxon>Tissierellales</taxon>
        <taxon>Tissierellaceae</taxon>
        <taxon>Tissierella</taxon>
    </lineage>
</organism>
<comment type="caution">
    <text evidence="4">The sequence shown here is derived from an EMBL/GenBank/DDBJ whole genome shotgun (WGS) entry which is preliminary data.</text>
</comment>
<feature type="domain" description="N-acetyltransferase" evidence="3">
    <location>
        <begin position="33"/>
        <end position="156"/>
    </location>
</feature>
<evidence type="ECO:0000313" key="5">
    <source>
        <dbReference type="Proteomes" id="UP001524478"/>
    </source>
</evidence>
<evidence type="ECO:0000259" key="3">
    <source>
        <dbReference type="PROSITE" id="PS51186"/>
    </source>
</evidence>
<proteinExistence type="predicted"/>
<dbReference type="Gene3D" id="3.40.630.30">
    <property type="match status" value="1"/>
</dbReference>